<dbReference type="RefSeq" id="WP_013566463.1">
    <property type="nucleotide sequence ID" value="NC_014962.1"/>
</dbReference>
<sequence length="734" mass="82487">MARLKVSAIWPASLKPGEVPELTEAVDFGFERVWNSLTIEARQRLLDHLLEGPTNLGMPRPAVGRPDRAETSLREAGFLRRESVAHRDCVVFPASVRPYLERLRRLAQRGPRNEPTPEELEWAAREVLERAGVTPLTRGRSQPAEWFAHPRWLEWAFKATGNPEASAALWDCFEPFGDHPVRLSDLFAQVPTAQRLTLGPLLILMGRFQLVCEWLDRTDGLIRRVRRFAAPPRRSPLARMSWKRVEPVAVSPETGLLIQELRALLLELIVAPLRVLKSGHGFYATELKRFAEVLPPRPDWLDGVFNGSRDSQDRLAELVAHAAAAGLVQEVATARRGDLEEPRIELTEAGRDWLRADPSQRRRLLFESLSEPPSSNRFLYLPSFGLVRRIADARFLGDPVLVRAPVSQRADTKIKVVGEADRPEWDLYRDLRATLGRLFMTLPEGHHTPLSDVIDQFSRPEHNPLLLEGRRPRPQIHRTAFESQPLNQPEQIRQCAERLVRNHLLLRLVPWGAVQLGVDARGKATVRRLPALREWFRAAGADPVAQADGQSDRDGGETAPPQREPPTRVVVQPDFSVMVIGPDDGPVVDLRPYSQGPSGPIQPGSVVFKLTRESVQRAVVQGHSLATLLAVLQTRSDKTPPANVIRQLETWGASVRSVTAELRILLRCDDAETADRVMAALGKAQVERLTPTLVALQRPRLGTAEENRLREQGVRLLRGDTPTQASRARRRRRD</sequence>
<protein>
    <recommendedName>
        <fullName evidence="4">Helicase XPB/Ssl2 N-terminal domain-containing protein</fullName>
    </recommendedName>
</protein>
<evidence type="ECO:0000313" key="3">
    <source>
        <dbReference type="Proteomes" id="UP000008631"/>
    </source>
</evidence>
<dbReference type="KEGG" id="ipa:Isop_3618"/>
<feature type="region of interest" description="Disordered" evidence="1">
    <location>
        <begin position="713"/>
        <end position="734"/>
    </location>
</feature>
<gene>
    <name evidence="2" type="ordered locus">Isop_3618</name>
</gene>
<dbReference type="OrthoDB" id="275503at2"/>
<dbReference type="EMBL" id="CP002353">
    <property type="protein sequence ID" value="ADV64175.1"/>
    <property type="molecule type" value="Genomic_DNA"/>
</dbReference>
<dbReference type="AlphaFoldDB" id="E8QYJ2"/>
<keyword evidence="3" id="KW-1185">Reference proteome</keyword>
<name>E8QYJ2_ISOPI</name>
<evidence type="ECO:0000256" key="1">
    <source>
        <dbReference type="SAM" id="MobiDB-lite"/>
    </source>
</evidence>
<feature type="region of interest" description="Disordered" evidence="1">
    <location>
        <begin position="540"/>
        <end position="569"/>
    </location>
</feature>
<reference key="1">
    <citation type="submission" date="2010-11" db="EMBL/GenBank/DDBJ databases">
        <title>The complete sequence of chromosome of Isophaera pallida ATCC 43644.</title>
        <authorList>
            <consortium name="US DOE Joint Genome Institute (JGI-PGF)"/>
            <person name="Lucas S."/>
            <person name="Copeland A."/>
            <person name="Lapidus A."/>
            <person name="Bruce D."/>
            <person name="Goodwin L."/>
            <person name="Pitluck S."/>
            <person name="Kyrpides N."/>
            <person name="Mavromatis K."/>
            <person name="Pagani I."/>
            <person name="Ivanova N."/>
            <person name="Saunders E."/>
            <person name="Brettin T."/>
            <person name="Detter J.C."/>
            <person name="Han C."/>
            <person name="Tapia R."/>
            <person name="Land M."/>
            <person name="Hauser L."/>
            <person name="Markowitz V."/>
            <person name="Cheng J.-F."/>
            <person name="Hugenholtz P."/>
            <person name="Woyke T."/>
            <person name="Wu D."/>
            <person name="Eisen J.A."/>
        </authorList>
    </citation>
    <scope>NUCLEOTIDE SEQUENCE</scope>
    <source>
        <strain>ATCC 43644</strain>
    </source>
</reference>
<reference evidence="2 3" key="2">
    <citation type="journal article" date="2011" name="Stand. Genomic Sci.">
        <title>Complete genome sequence of Isosphaera pallida type strain (IS1B).</title>
        <authorList>
            <consortium name="US DOE Joint Genome Institute (JGI-PGF)"/>
            <person name="Goker M."/>
            <person name="Cleland D."/>
            <person name="Saunders E."/>
            <person name="Lapidus A."/>
            <person name="Nolan M."/>
            <person name="Lucas S."/>
            <person name="Hammon N."/>
            <person name="Deshpande S."/>
            <person name="Cheng J.F."/>
            <person name="Tapia R."/>
            <person name="Han C."/>
            <person name="Goodwin L."/>
            <person name="Pitluck S."/>
            <person name="Liolios K."/>
            <person name="Pagani I."/>
            <person name="Ivanova N."/>
            <person name="Mavromatis K."/>
            <person name="Pati A."/>
            <person name="Chen A."/>
            <person name="Palaniappan K."/>
            <person name="Land M."/>
            <person name="Hauser L."/>
            <person name="Chang Y.J."/>
            <person name="Jeffries C.D."/>
            <person name="Detter J.C."/>
            <person name="Beck B."/>
            <person name="Woyke T."/>
            <person name="Bristow J."/>
            <person name="Eisen J.A."/>
            <person name="Markowitz V."/>
            <person name="Hugenholtz P."/>
            <person name="Kyrpides N.C."/>
            <person name="Klenk H.P."/>
        </authorList>
    </citation>
    <scope>NUCLEOTIDE SEQUENCE [LARGE SCALE GENOMIC DNA]</scope>
    <source>
        <strain evidence="3">ATCC 43644 / DSM 9630 / IS1B</strain>
    </source>
</reference>
<evidence type="ECO:0008006" key="4">
    <source>
        <dbReference type="Google" id="ProtNLM"/>
    </source>
</evidence>
<dbReference type="Proteomes" id="UP000008631">
    <property type="component" value="Chromosome"/>
</dbReference>
<accession>E8QYJ2</accession>
<organism evidence="2 3">
    <name type="scientific">Isosphaera pallida (strain ATCC 43644 / DSM 9630 / IS1B)</name>
    <dbReference type="NCBI Taxonomy" id="575540"/>
    <lineage>
        <taxon>Bacteria</taxon>
        <taxon>Pseudomonadati</taxon>
        <taxon>Planctomycetota</taxon>
        <taxon>Planctomycetia</taxon>
        <taxon>Isosphaerales</taxon>
        <taxon>Isosphaeraceae</taxon>
        <taxon>Isosphaera</taxon>
    </lineage>
</organism>
<dbReference type="HOGENOM" id="CLU_377570_0_0_0"/>
<dbReference type="eggNOG" id="ENOG50325G6">
    <property type="taxonomic scope" value="Bacteria"/>
</dbReference>
<dbReference type="InParanoid" id="E8QYJ2"/>
<proteinExistence type="predicted"/>
<evidence type="ECO:0000313" key="2">
    <source>
        <dbReference type="EMBL" id="ADV64175.1"/>
    </source>
</evidence>